<comment type="caution">
    <text evidence="2">The sequence shown here is derived from an EMBL/GenBank/DDBJ whole genome shotgun (WGS) entry which is preliminary data.</text>
</comment>
<keyword evidence="1" id="KW-1133">Transmembrane helix</keyword>
<organism evidence="2 3">
    <name type="scientific">Phytophthora megakarya</name>
    <dbReference type="NCBI Taxonomy" id="4795"/>
    <lineage>
        <taxon>Eukaryota</taxon>
        <taxon>Sar</taxon>
        <taxon>Stramenopiles</taxon>
        <taxon>Oomycota</taxon>
        <taxon>Peronosporomycetes</taxon>
        <taxon>Peronosporales</taxon>
        <taxon>Peronosporaceae</taxon>
        <taxon>Phytophthora</taxon>
    </lineage>
</organism>
<sequence length="93" mass="10295">MLYGYVILFMAIVSLYVIIGNLCYTNQNRGNAGSVTGILADVLKYQPAIFINVHMSNVSSSIRILIPFNPISTSQVLTRGQIQLLKRPSSTYI</sequence>
<reference evidence="3" key="1">
    <citation type="submission" date="2017-03" db="EMBL/GenBank/DDBJ databases">
        <title>Phytopthora megakarya and P. palmivora, two closely related causual agents of cacao black pod achieved similar genome size and gene model numbers by different mechanisms.</title>
        <authorList>
            <person name="Ali S."/>
            <person name="Shao J."/>
            <person name="Larry D.J."/>
            <person name="Kronmiller B."/>
            <person name="Shen D."/>
            <person name="Strem M.D."/>
            <person name="Melnick R.L."/>
            <person name="Guiltinan M.J."/>
            <person name="Tyler B.M."/>
            <person name="Meinhardt L.W."/>
            <person name="Bailey B.A."/>
        </authorList>
    </citation>
    <scope>NUCLEOTIDE SEQUENCE [LARGE SCALE GENOMIC DNA]</scope>
    <source>
        <strain evidence="3">zdho120</strain>
    </source>
</reference>
<keyword evidence="1" id="KW-0812">Transmembrane</keyword>
<keyword evidence="3" id="KW-1185">Reference proteome</keyword>
<name>A0A225VJ54_9STRA</name>
<keyword evidence="1" id="KW-0472">Membrane</keyword>
<evidence type="ECO:0000313" key="3">
    <source>
        <dbReference type="Proteomes" id="UP000198211"/>
    </source>
</evidence>
<dbReference type="AlphaFoldDB" id="A0A225VJ54"/>
<gene>
    <name evidence="2" type="ORF">PHMEG_00022458</name>
</gene>
<proteinExistence type="predicted"/>
<accession>A0A225VJ54</accession>
<evidence type="ECO:0000256" key="1">
    <source>
        <dbReference type="SAM" id="Phobius"/>
    </source>
</evidence>
<protein>
    <submittedName>
        <fullName evidence="2">Uncharacterized protein</fullName>
    </submittedName>
</protein>
<dbReference type="EMBL" id="NBNE01004422">
    <property type="protein sequence ID" value="OWZ05453.1"/>
    <property type="molecule type" value="Genomic_DNA"/>
</dbReference>
<feature type="transmembrane region" description="Helical" evidence="1">
    <location>
        <begin position="6"/>
        <end position="24"/>
    </location>
</feature>
<evidence type="ECO:0000313" key="2">
    <source>
        <dbReference type="EMBL" id="OWZ05453.1"/>
    </source>
</evidence>
<dbReference type="Proteomes" id="UP000198211">
    <property type="component" value="Unassembled WGS sequence"/>
</dbReference>